<dbReference type="RefSeq" id="WP_047944889.1">
    <property type="nucleotide sequence ID" value="NZ_JABRVN010000315.1"/>
</dbReference>
<dbReference type="Proteomes" id="UP000036045">
    <property type="component" value="Unassembled WGS sequence"/>
</dbReference>
<dbReference type="AlphaFoldDB" id="A0A0J1HTF2"/>
<comment type="caution">
    <text evidence="1">The sequence shown here is derived from an EMBL/GenBank/DDBJ whole genome shotgun (WGS) entry which is preliminary data.</text>
</comment>
<name>A0A0J1HTF2_NIACI</name>
<reference evidence="1 2" key="1">
    <citation type="submission" date="2015-05" db="EMBL/GenBank/DDBJ databases">
        <title>Whole genome sequence and identification of bacterial endophytes from Costus igneus.</title>
        <authorList>
            <person name="Lee Y.P."/>
            <person name="Gan H.M."/>
            <person name="Eng W."/>
            <person name="Wheatley M.S."/>
            <person name="Caraballo A."/>
            <person name="Polter S."/>
            <person name="Savka M.A."/>
            <person name="Hudson A.O."/>
        </authorList>
    </citation>
    <scope>NUCLEOTIDE SEQUENCE [LARGE SCALE GENOMIC DNA]</scope>
    <source>
        <strain evidence="1 2">RIT379</strain>
    </source>
</reference>
<evidence type="ECO:0000313" key="2">
    <source>
        <dbReference type="Proteomes" id="UP000036045"/>
    </source>
</evidence>
<accession>A0A0J1HTF2</accession>
<dbReference type="EMBL" id="LDPH01000050">
    <property type="protein sequence ID" value="KLV16974.1"/>
    <property type="molecule type" value="Genomic_DNA"/>
</dbReference>
<dbReference type="OrthoDB" id="2390171at2"/>
<proteinExistence type="predicted"/>
<protein>
    <submittedName>
        <fullName evidence="1">Uncharacterized protein</fullName>
    </submittedName>
</protein>
<gene>
    <name evidence="1" type="ORF">ABW02_24975</name>
</gene>
<sequence>MIVIVIVLAIFLISLAGIITDHLEKRTKLNRAILKDQLELERLKHENFLLETEKLKVEVEKMEKENNLLERK</sequence>
<evidence type="ECO:0000313" key="1">
    <source>
        <dbReference type="EMBL" id="KLV16974.1"/>
    </source>
</evidence>
<keyword evidence="2" id="KW-1185">Reference proteome</keyword>
<organism evidence="1 2">
    <name type="scientific">Niallia circulans</name>
    <name type="common">Bacillus circulans</name>
    <dbReference type="NCBI Taxonomy" id="1397"/>
    <lineage>
        <taxon>Bacteria</taxon>
        <taxon>Bacillati</taxon>
        <taxon>Bacillota</taxon>
        <taxon>Bacilli</taxon>
        <taxon>Bacillales</taxon>
        <taxon>Bacillaceae</taxon>
        <taxon>Niallia</taxon>
    </lineage>
</organism>
<dbReference type="PATRIC" id="fig|1397.4.peg.4525"/>